<dbReference type="PANTHER" id="PTHR24296">
    <property type="entry name" value="CYTOCHROME P450"/>
    <property type="match status" value="1"/>
</dbReference>
<dbReference type="Pfam" id="PF00067">
    <property type="entry name" value="p450"/>
    <property type="match status" value="1"/>
</dbReference>
<dbReference type="SUPFAM" id="SSF48264">
    <property type="entry name" value="Cytochrome P450"/>
    <property type="match status" value="1"/>
</dbReference>
<proteinExistence type="inferred from homology"/>
<evidence type="ECO:0000256" key="3">
    <source>
        <dbReference type="ARBA" id="ARBA00023002"/>
    </source>
</evidence>
<dbReference type="GO" id="GO:0020037">
    <property type="term" value="F:heme binding"/>
    <property type="evidence" value="ECO:0007669"/>
    <property type="project" value="InterPro"/>
</dbReference>
<evidence type="ECO:0008006" key="7">
    <source>
        <dbReference type="Google" id="ProtNLM"/>
    </source>
</evidence>
<comment type="similarity">
    <text evidence="1">Belongs to the cytochrome P450 family.</text>
</comment>
<keyword evidence="4" id="KW-0408">Iron</keyword>
<dbReference type="Gene3D" id="1.10.630.10">
    <property type="entry name" value="Cytochrome P450"/>
    <property type="match status" value="1"/>
</dbReference>
<protein>
    <recommendedName>
        <fullName evidence="7">Cytochrome P450</fullName>
    </recommendedName>
</protein>
<dbReference type="InterPro" id="IPR036396">
    <property type="entry name" value="Cyt_P450_sf"/>
</dbReference>
<name>A0A835I345_9MAGN</name>
<organism evidence="5 6">
    <name type="scientific">Coptis chinensis</name>
    <dbReference type="NCBI Taxonomy" id="261450"/>
    <lineage>
        <taxon>Eukaryota</taxon>
        <taxon>Viridiplantae</taxon>
        <taxon>Streptophyta</taxon>
        <taxon>Embryophyta</taxon>
        <taxon>Tracheophyta</taxon>
        <taxon>Spermatophyta</taxon>
        <taxon>Magnoliopsida</taxon>
        <taxon>Ranunculales</taxon>
        <taxon>Ranunculaceae</taxon>
        <taxon>Coptidoideae</taxon>
        <taxon>Coptis</taxon>
    </lineage>
</organism>
<dbReference type="EMBL" id="JADFTS010000004">
    <property type="protein sequence ID" value="KAF9610740.1"/>
    <property type="molecule type" value="Genomic_DNA"/>
</dbReference>
<dbReference type="OrthoDB" id="1470350at2759"/>
<comment type="caution">
    <text evidence="5">The sequence shown here is derived from an EMBL/GenBank/DDBJ whole genome shotgun (WGS) entry which is preliminary data.</text>
</comment>
<evidence type="ECO:0000313" key="6">
    <source>
        <dbReference type="Proteomes" id="UP000631114"/>
    </source>
</evidence>
<dbReference type="GO" id="GO:0016705">
    <property type="term" value="F:oxidoreductase activity, acting on paired donors, with incorporation or reduction of molecular oxygen"/>
    <property type="evidence" value="ECO:0007669"/>
    <property type="project" value="InterPro"/>
</dbReference>
<evidence type="ECO:0000256" key="1">
    <source>
        <dbReference type="ARBA" id="ARBA00010617"/>
    </source>
</evidence>
<accession>A0A835I345</accession>
<dbReference type="GO" id="GO:0044550">
    <property type="term" value="P:secondary metabolite biosynthetic process"/>
    <property type="evidence" value="ECO:0007669"/>
    <property type="project" value="UniProtKB-ARBA"/>
</dbReference>
<dbReference type="GO" id="GO:0005506">
    <property type="term" value="F:iron ion binding"/>
    <property type="evidence" value="ECO:0007669"/>
    <property type="project" value="InterPro"/>
</dbReference>
<evidence type="ECO:0000256" key="2">
    <source>
        <dbReference type="ARBA" id="ARBA00022723"/>
    </source>
</evidence>
<gene>
    <name evidence="5" type="ORF">IFM89_024590</name>
</gene>
<dbReference type="AlphaFoldDB" id="A0A835I345"/>
<keyword evidence="2" id="KW-0479">Metal-binding</keyword>
<reference evidence="5 6" key="1">
    <citation type="submission" date="2020-10" db="EMBL/GenBank/DDBJ databases">
        <title>The Coptis chinensis genome and diversification of protoberbering-type alkaloids.</title>
        <authorList>
            <person name="Wang B."/>
            <person name="Shu S."/>
            <person name="Song C."/>
            <person name="Liu Y."/>
        </authorList>
    </citation>
    <scope>NUCLEOTIDE SEQUENCE [LARGE SCALE GENOMIC DNA]</scope>
    <source>
        <strain evidence="5">HL-2020</strain>
        <tissue evidence="5">Leaf</tissue>
    </source>
</reference>
<dbReference type="InterPro" id="IPR001128">
    <property type="entry name" value="Cyt_P450"/>
</dbReference>
<dbReference type="Proteomes" id="UP000631114">
    <property type="component" value="Unassembled WGS sequence"/>
</dbReference>
<sequence length="121" mass="14244">MRVTYHPYAMGIMENLWDADWADFKPERWLEREENERKLRFVTRDSFTYPVLQAGPRICLGKEMAFLQMKRVVARVLHHFQVLTALGDGFEPVFFSYLTSKMKGGFPVRIKAREGDTIIEL</sequence>
<keyword evidence="6" id="KW-1185">Reference proteome</keyword>
<keyword evidence="3" id="KW-0560">Oxidoreductase</keyword>
<evidence type="ECO:0000256" key="4">
    <source>
        <dbReference type="ARBA" id="ARBA00023004"/>
    </source>
</evidence>
<evidence type="ECO:0000313" key="5">
    <source>
        <dbReference type="EMBL" id="KAF9610740.1"/>
    </source>
</evidence>
<dbReference type="GO" id="GO:0004497">
    <property type="term" value="F:monooxygenase activity"/>
    <property type="evidence" value="ECO:0007669"/>
    <property type="project" value="InterPro"/>
</dbReference>